<dbReference type="GO" id="GO:0005886">
    <property type="term" value="C:plasma membrane"/>
    <property type="evidence" value="ECO:0007669"/>
    <property type="project" value="UniProtKB-SubCell"/>
</dbReference>
<accession>A0A7W6FNY7</accession>
<comment type="function">
    <text evidence="11">Component of the F(0) channel, it forms part of the peripheral stalk, linking F(1) to F(0). The b'-subunit is a diverged and duplicated form of b found in plants and photosynthetic bacteria.</text>
</comment>
<evidence type="ECO:0000256" key="14">
    <source>
        <dbReference type="RuleBase" id="RU003848"/>
    </source>
</evidence>
<proteinExistence type="inferred from homology"/>
<dbReference type="GO" id="GO:0046933">
    <property type="term" value="F:proton-transporting ATP synthase activity, rotational mechanism"/>
    <property type="evidence" value="ECO:0007669"/>
    <property type="project" value="UniProtKB-UniRule"/>
</dbReference>
<dbReference type="HAMAP" id="MF_01398">
    <property type="entry name" value="ATP_synth_b_bprime"/>
    <property type="match status" value="1"/>
</dbReference>
<gene>
    <name evidence="13" type="primary">atpF</name>
    <name evidence="15" type="ORF">GGR43_000203</name>
</gene>
<dbReference type="Proteomes" id="UP000571950">
    <property type="component" value="Unassembled WGS sequence"/>
</dbReference>
<dbReference type="InterPro" id="IPR050059">
    <property type="entry name" value="ATP_synthase_B_chain"/>
</dbReference>
<evidence type="ECO:0000256" key="9">
    <source>
        <dbReference type="ARBA" id="ARBA00023310"/>
    </source>
</evidence>
<evidence type="ECO:0000256" key="6">
    <source>
        <dbReference type="ARBA" id="ARBA00022989"/>
    </source>
</evidence>
<dbReference type="EMBL" id="JACIDT010000001">
    <property type="protein sequence ID" value="MBB3924509.1"/>
    <property type="molecule type" value="Genomic_DNA"/>
</dbReference>
<keyword evidence="4 13" id="KW-0812">Transmembrane</keyword>
<dbReference type="GO" id="GO:0012505">
    <property type="term" value="C:endomembrane system"/>
    <property type="evidence" value="ECO:0007669"/>
    <property type="project" value="UniProtKB-SubCell"/>
</dbReference>
<name>A0A7W6FNY7_9SPHN</name>
<keyword evidence="3 13" id="KW-0138">CF(0)</keyword>
<comment type="caution">
    <text evidence="15">The sequence shown here is derived from an EMBL/GenBank/DDBJ whole genome shotgun (WGS) entry which is preliminary data.</text>
</comment>
<keyword evidence="5 13" id="KW-0375">Hydrogen ion transport</keyword>
<evidence type="ECO:0000256" key="1">
    <source>
        <dbReference type="ARBA" id="ARBA00005513"/>
    </source>
</evidence>
<organism evidence="15 16">
    <name type="scientific">Sphingobium jiangsuense</name>
    <dbReference type="NCBI Taxonomy" id="870476"/>
    <lineage>
        <taxon>Bacteria</taxon>
        <taxon>Pseudomonadati</taxon>
        <taxon>Pseudomonadota</taxon>
        <taxon>Alphaproteobacteria</taxon>
        <taxon>Sphingomonadales</taxon>
        <taxon>Sphingomonadaceae</taxon>
        <taxon>Sphingobium</taxon>
    </lineage>
</organism>
<comment type="subunit">
    <text evidence="13">F-type ATPases have 2 components, F(1) - the catalytic core - and F(0) - the membrane proton channel. F(1) has five subunits: alpha(3), beta(3), gamma(1), delta(1), epsilon(1). F(0) has three main subunits: a(1), b(2) and c(10-14). The alpha and beta chains form an alternating ring which encloses part of the gamma chain. F(1) is attached to F(0) by a central stalk formed by the gamma and epsilon chains, while a peripheral stalk is formed by the delta and b chains.</text>
</comment>
<dbReference type="GO" id="GO:0046961">
    <property type="term" value="F:proton-transporting ATPase activity, rotational mechanism"/>
    <property type="evidence" value="ECO:0007669"/>
    <property type="project" value="TreeGrafter"/>
</dbReference>
<comment type="function">
    <text evidence="10 13">F(1)F(0) ATP synthase produces ATP from ADP in the presence of a proton or sodium gradient. F-type ATPases consist of two structural domains, F(1) containing the extramembraneous catalytic core and F(0) containing the membrane proton channel, linked together by a central stalk and a peripheral stalk. During catalysis, ATP synthesis in the catalytic domain of F(1) is coupled via a rotary mechanism of the central stalk subunits to proton translocation.</text>
</comment>
<dbReference type="PANTHER" id="PTHR33445">
    <property type="entry name" value="ATP SYNTHASE SUBUNIT B', CHLOROPLASTIC"/>
    <property type="match status" value="1"/>
</dbReference>
<feature type="transmembrane region" description="Helical" evidence="13">
    <location>
        <begin position="15"/>
        <end position="34"/>
    </location>
</feature>
<evidence type="ECO:0000256" key="7">
    <source>
        <dbReference type="ARBA" id="ARBA00023065"/>
    </source>
</evidence>
<sequence length="164" mass="17272">MPQIAQLAATYSSQIFWLLLTFGLLFFVVGLGMVPKIQSTVDSRNAKIADDLARAKAAFARADEIEEDYRARENASRAAAQALVAEAKAKAAKDSEKQVATADKKIAARIAEAEEAIKASSARALAELEAVSAEAAQDMVAKISGGEISREAALQAVKVALAHG</sequence>
<keyword evidence="16" id="KW-1185">Reference proteome</keyword>
<dbReference type="InterPro" id="IPR002146">
    <property type="entry name" value="ATP_synth_b/b'su_bac/chlpt"/>
</dbReference>
<dbReference type="GO" id="GO:0045259">
    <property type="term" value="C:proton-transporting ATP synthase complex"/>
    <property type="evidence" value="ECO:0007669"/>
    <property type="project" value="UniProtKB-KW"/>
</dbReference>
<comment type="subcellular location">
    <subcellularLocation>
        <location evidence="13">Cell membrane</location>
        <topology evidence="13">Single-pass membrane protein</topology>
    </subcellularLocation>
    <subcellularLocation>
        <location evidence="12">Endomembrane system</location>
        <topology evidence="12">Single-pass membrane protein</topology>
    </subcellularLocation>
</comment>
<evidence type="ECO:0000256" key="11">
    <source>
        <dbReference type="ARBA" id="ARBA00025614"/>
    </source>
</evidence>
<keyword evidence="7 13" id="KW-0406">Ion transport</keyword>
<comment type="similarity">
    <text evidence="1 13 14">Belongs to the ATPase B chain family.</text>
</comment>
<evidence type="ECO:0000256" key="10">
    <source>
        <dbReference type="ARBA" id="ARBA00025198"/>
    </source>
</evidence>
<keyword evidence="8 13" id="KW-0472">Membrane</keyword>
<dbReference type="Pfam" id="PF00430">
    <property type="entry name" value="ATP-synt_B"/>
    <property type="match status" value="1"/>
</dbReference>
<evidence type="ECO:0000256" key="2">
    <source>
        <dbReference type="ARBA" id="ARBA00022448"/>
    </source>
</evidence>
<dbReference type="PANTHER" id="PTHR33445:SF1">
    <property type="entry name" value="ATP SYNTHASE SUBUNIT B"/>
    <property type="match status" value="1"/>
</dbReference>
<evidence type="ECO:0000256" key="12">
    <source>
        <dbReference type="ARBA" id="ARBA00037847"/>
    </source>
</evidence>
<reference evidence="15 16" key="1">
    <citation type="submission" date="2020-08" db="EMBL/GenBank/DDBJ databases">
        <title>Genomic Encyclopedia of Type Strains, Phase IV (KMG-IV): sequencing the most valuable type-strain genomes for metagenomic binning, comparative biology and taxonomic classification.</title>
        <authorList>
            <person name="Goeker M."/>
        </authorList>
    </citation>
    <scope>NUCLEOTIDE SEQUENCE [LARGE SCALE GENOMIC DNA]</scope>
    <source>
        <strain evidence="15 16">DSM 26189</strain>
    </source>
</reference>
<evidence type="ECO:0000256" key="5">
    <source>
        <dbReference type="ARBA" id="ARBA00022781"/>
    </source>
</evidence>
<dbReference type="RefSeq" id="WP_188070079.1">
    <property type="nucleotide sequence ID" value="NZ_BSPS01000060.1"/>
</dbReference>
<evidence type="ECO:0000256" key="3">
    <source>
        <dbReference type="ARBA" id="ARBA00022547"/>
    </source>
</evidence>
<protein>
    <recommendedName>
        <fullName evidence="13">ATP synthase subunit b</fullName>
    </recommendedName>
    <alternativeName>
        <fullName evidence="13">ATP synthase F(0) sector subunit b</fullName>
    </alternativeName>
    <alternativeName>
        <fullName evidence="13">ATPase subunit I</fullName>
    </alternativeName>
    <alternativeName>
        <fullName evidence="13">F-type ATPase subunit b</fullName>
        <shortName evidence="13">F-ATPase subunit b</shortName>
    </alternativeName>
</protein>
<keyword evidence="9 13" id="KW-0066">ATP synthesis</keyword>
<keyword evidence="13" id="KW-1003">Cell membrane</keyword>
<evidence type="ECO:0000313" key="15">
    <source>
        <dbReference type="EMBL" id="MBB3924509.1"/>
    </source>
</evidence>
<evidence type="ECO:0000313" key="16">
    <source>
        <dbReference type="Proteomes" id="UP000571950"/>
    </source>
</evidence>
<keyword evidence="6 13" id="KW-1133">Transmembrane helix</keyword>
<dbReference type="AlphaFoldDB" id="A0A7W6FNY7"/>
<evidence type="ECO:0000256" key="4">
    <source>
        <dbReference type="ARBA" id="ARBA00022692"/>
    </source>
</evidence>
<evidence type="ECO:0000256" key="8">
    <source>
        <dbReference type="ARBA" id="ARBA00023136"/>
    </source>
</evidence>
<keyword evidence="2 13" id="KW-0813">Transport</keyword>
<evidence type="ECO:0000256" key="13">
    <source>
        <dbReference type="HAMAP-Rule" id="MF_01398"/>
    </source>
</evidence>